<dbReference type="InterPro" id="IPR005126">
    <property type="entry name" value="NapC/NirT_cyt_c_N"/>
</dbReference>
<evidence type="ECO:0000256" key="12">
    <source>
        <dbReference type="PIRNR" id="PIRNR000013"/>
    </source>
</evidence>
<evidence type="ECO:0000256" key="11">
    <source>
        <dbReference type="ARBA" id="ARBA00023136"/>
    </source>
</evidence>
<evidence type="ECO:0000256" key="5">
    <source>
        <dbReference type="ARBA" id="ARBA00022617"/>
    </source>
</evidence>
<evidence type="ECO:0000256" key="8">
    <source>
        <dbReference type="ARBA" id="ARBA00022982"/>
    </source>
</evidence>
<dbReference type="InterPro" id="IPR024717">
    <property type="entry name" value="NapC/NirT/NrfH"/>
</dbReference>
<dbReference type="PANTHER" id="PTHR30333">
    <property type="entry name" value="CYTOCHROME C-TYPE PROTEIN"/>
    <property type="match status" value="1"/>
</dbReference>
<evidence type="ECO:0000256" key="9">
    <source>
        <dbReference type="ARBA" id="ARBA00022989"/>
    </source>
</evidence>
<organism evidence="15 16">
    <name type="scientific">Parendozoicomonas callyspongiae</name>
    <dbReference type="NCBI Taxonomy" id="2942213"/>
    <lineage>
        <taxon>Bacteria</taxon>
        <taxon>Pseudomonadati</taxon>
        <taxon>Pseudomonadota</taxon>
        <taxon>Gammaproteobacteria</taxon>
        <taxon>Oceanospirillales</taxon>
        <taxon>Endozoicomonadaceae</taxon>
        <taxon>Parendozoicomonas</taxon>
    </lineage>
</organism>
<keyword evidence="3 12" id="KW-0813">Transport</keyword>
<sequence>MTVVRNLLGFLSKPSVRYSAGALILAGAAGALILWGGFNFTMNATSTEEFCISCHEMEANAYAEYKETIHYSNSSGVTAECADCHIPHDTVGKIFRKIEASREVYGNIIGKIDTPEKYEAHRLEMAEREWGKMRANDSANCRACHSDFERNIENQYEWAQINHKKMIAEGKTCIDCHQGIAHKLPNTKQMHKQIPESIDYKAQ</sequence>
<keyword evidence="8 12" id="KW-0249">Electron transport</keyword>
<evidence type="ECO:0000256" key="10">
    <source>
        <dbReference type="ARBA" id="ARBA00023004"/>
    </source>
</evidence>
<keyword evidence="5 12" id="KW-0349">Heme</keyword>
<evidence type="ECO:0000259" key="14">
    <source>
        <dbReference type="Pfam" id="PF03264"/>
    </source>
</evidence>
<evidence type="ECO:0000256" key="6">
    <source>
        <dbReference type="ARBA" id="ARBA00022692"/>
    </source>
</evidence>
<evidence type="ECO:0000256" key="3">
    <source>
        <dbReference type="ARBA" id="ARBA00022448"/>
    </source>
</evidence>
<gene>
    <name evidence="15" type="ORF">M3P05_17215</name>
</gene>
<reference evidence="15 16" key="1">
    <citation type="submission" date="2022-05" db="EMBL/GenBank/DDBJ databases">
        <authorList>
            <person name="Park J.-S."/>
        </authorList>
    </citation>
    <scope>NUCLEOTIDE SEQUENCE [LARGE SCALE GENOMIC DNA]</scope>
    <source>
        <strain evidence="15 16">2012CJ34-2</strain>
    </source>
</reference>
<dbReference type="InterPro" id="IPR038266">
    <property type="entry name" value="NapC/NirT_cytc_sf"/>
</dbReference>
<protein>
    <recommendedName>
        <fullName evidence="12">Cytochrome c-type protein</fullName>
    </recommendedName>
</protein>
<comment type="PTM">
    <text evidence="12">Binds 4 heme groups per subunit.</text>
</comment>
<keyword evidence="7 12" id="KW-0479">Metal-binding</keyword>
<evidence type="ECO:0000256" key="13">
    <source>
        <dbReference type="SAM" id="Phobius"/>
    </source>
</evidence>
<keyword evidence="6 13" id="KW-0812">Transmembrane</keyword>
<name>A0ABT0PJU5_9GAMM</name>
<evidence type="ECO:0000256" key="1">
    <source>
        <dbReference type="ARBA" id="ARBA00004162"/>
    </source>
</evidence>
<feature type="transmembrane region" description="Helical" evidence="13">
    <location>
        <begin position="20"/>
        <end position="38"/>
    </location>
</feature>
<keyword evidence="9 13" id="KW-1133">Transmembrane helix</keyword>
<proteinExistence type="inferred from homology"/>
<evidence type="ECO:0000256" key="7">
    <source>
        <dbReference type="ARBA" id="ARBA00022723"/>
    </source>
</evidence>
<dbReference type="EMBL" id="JAMFLX010000029">
    <property type="protein sequence ID" value="MCL6271660.1"/>
    <property type="molecule type" value="Genomic_DNA"/>
</dbReference>
<comment type="caution">
    <text evidence="15">The sequence shown here is derived from an EMBL/GenBank/DDBJ whole genome shotgun (WGS) entry which is preliminary data.</text>
</comment>
<keyword evidence="10 12" id="KW-0408">Iron</keyword>
<keyword evidence="4" id="KW-1003">Cell membrane</keyword>
<accession>A0ABT0PJU5</accession>
<comment type="subcellular location">
    <subcellularLocation>
        <location evidence="1">Cell membrane</location>
        <topology evidence="1">Single-pass membrane protein</topology>
    </subcellularLocation>
</comment>
<dbReference type="PANTHER" id="PTHR30333:SF3">
    <property type="entry name" value="CYTOCHROME C-TYPE PROTEIN TORY"/>
    <property type="match status" value="1"/>
</dbReference>
<keyword evidence="16" id="KW-1185">Reference proteome</keyword>
<dbReference type="Gene3D" id="1.10.3820.10">
    <property type="entry name" value="Di-heme elbow motif domain"/>
    <property type="match status" value="1"/>
</dbReference>
<dbReference type="InterPro" id="IPR051174">
    <property type="entry name" value="Cytochrome_c-type_ET"/>
</dbReference>
<evidence type="ECO:0000256" key="2">
    <source>
        <dbReference type="ARBA" id="ARBA00007395"/>
    </source>
</evidence>
<evidence type="ECO:0000313" key="15">
    <source>
        <dbReference type="EMBL" id="MCL6271660.1"/>
    </source>
</evidence>
<comment type="similarity">
    <text evidence="2">Belongs to the NapC/NirT/NrfH family.</text>
</comment>
<dbReference type="PIRSF" id="PIRSF000013">
    <property type="entry name" value="4_hem_cytochrm_NapC"/>
    <property type="match status" value="1"/>
</dbReference>
<evidence type="ECO:0000313" key="16">
    <source>
        <dbReference type="Proteomes" id="UP001203338"/>
    </source>
</evidence>
<dbReference type="InterPro" id="IPR036280">
    <property type="entry name" value="Multihaem_cyt_sf"/>
</dbReference>
<dbReference type="SUPFAM" id="SSF48695">
    <property type="entry name" value="Multiheme cytochromes"/>
    <property type="match status" value="1"/>
</dbReference>
<keyword evidence="11 13" id="KW-0472">Membrane</keyword>
<evidence type="ECO:0000256" key="4">
    <source>
        <dbReference type="ARBA" id="ARBA00022475"/>
    </source>
</evidence>
<dbReference type="RefSeq" id="WP_249701294.1">
    <property type="nucleotide sequence ID" value="NZ_JAMFLX010000029.1"/>
</dbReference>
<dbReference type="Pfam" id="PF03264">
    <property type="entry name" value="Cytochrom_NNT"/>
    <property type="match status" value="1"/>
</dbReference>
<feature type="domain" description="NapC/NirT cytochrome c N-terminal" evidence="14">
    <location>
        <begin position="14"/>
        <end position="186"/>
    </location>
</feature>
<dbReference type="Proteomes" id="UP001203338">
    <property type="component" value="Unassembled WGS sequence"/>
</dbReference>